<dbReference type="InterPro" id="IPR011868">
    <property type="entry name" value="ModC_ABC_ATP-bd"/>
</dbReference>
<dbReference type="NCBIfam" id="TIGR02142">
    <property type="entry name" value="modC_ABC"/>
    <property type="match status" value="1"/>
</dbReference>
<evidence type="ECO:0000256" key="8">
    <source>
        <dbReference type="ARBA" id="ARBA00023136"/>
    </source>
</evidence>
<dbReference type="AlphaFoldDB" id="A0A3N4W4X5"/>
<keyword evidence="1" id="KW-0813">Transport</keyword>
<dbReference type="SMART" id="SM00382">
    <property type="entry name" value="AAA"/>
    <property type="match status" value="1"/>
</dbReference>
<dbReference type="Pfam" id="PF03459">
    <property type="entry name" value="TOBE"/>
    <property type="match status" value="1"/>
</dbReference>
<organism evidence="12 13">
    <name type="scientific">Vespertiliibacter pulmonis</name>
    <dbReference type="NCBI Taxonomy" id="1443036"/>
    <lineage>
        <taxon>Bacteria</taxon>
        <taxon>Pseudomonadati</taxon>
        <taxon>Pseudomonadota</taxon>
        <taxon>Gammaproteobacteria</taxon>
        <taxon>Pasteurellales</taxon>
        <taxon>Pasteurellaceae</taxon>
        <taxon>Vespertiliibacter</taxon>
    </lineage>
</organism>
<keyword evidence="4" id="KW-0997">Cell inner membrane</keyword>
<evidence type="ECO:0000313" key="12">
    <source>
        <dbReference type="EMBL" id="RPE86231.1"/>
    </source>
</evidence>
<dbReference type="InterPro" id="IPR008995">
    <property type="entry name" value="Mo/tungstate-bd_C_term_dom"/>
</dbReference>
<keyword evidence="5" id="KW-0547">Nucleotide-binding</keyword>
<evidence type="ECO:0000259" key="10">
    <source>
        <dbReference type="PROSITE" id="PS50893"/>
    </source>
</evidence>
<comment type="caution">
    <text evidence="12">The sequence shown here is derived from an EMBL/GenBank/DDBJ whole genome shotgun (WGS) entry which is preliminary data.</text>
</comment>
<dbReference type="Pfam" id="PF00005">
    <property type="entry name" value="ABC_tran"/>
    <property type="match status" value="1"/>
</dbReference>
<evidence type="ECO:0000256" key="7">
    <source>
        <dbReference type="ARBA" id="ARBA00022967"/>
    </source>
</evidence>
<keyword evidence="6 12" id="KW-0067">ATP-binding</keyword>
<dbReference type="GO" id="GO:0016020">
    <property type="term" value="C:membrane"/>
    <property type="evidence" value="ECO:0007669"/>
    <property type="project" value="InterPro"/>
</dbReference>
<evidence type="ECO:0000256" key="1">
    <source>
        <dbReference type="ARBA" id="ARBA00022448"/>
    </source>
</evidence>
<feature type="domain" description="ABC transporter" evidence="10">
    <location>
        <begin position="1"/>
        <end position="229"/>
    </location>
</feature>
<dbReference type="FunFam" id="3.40.50.300:FF:000634">
    <property type="entry name" value="Molybdenum import ATP-binding protein ModC"/>
    <property type="match status" value="1"/>
</dbReference>
<dbReference type="InterPro" id="IPR050334">
    <property type="entry name" value="Molybdenum_import_ModC"/>
</dbReference>
<dbReference type="InterPro" id="IPR005116">
    <property type="entry name" value="Transp-assoc_OB_typ1"/>
</dbReference>
<sequence>MLQISVKQQLGQLNLDVNVAIESQGVTAIFGRSGAGKSSLINLIAGLSKAESGQIVLNQRVLFSTKQKINLPPEKRRIGYVFQEPRLFPHYRVEGNLKYGCKRPDPEKFLQLVELLGLGNLLNRYPNSLSGGEKQRVAIGRALLSEPELLLMDEPLSALDIPKKNELLSYLRQLAQKLQIPILYVTHSLGEVIRLSNRLLLLEQGKMMAYASTTEVLNSELFLPWQIESKNSLLELSLRNEQPQDQMLALQLGKQSIWINRQSGYEFGDKIRIMIASRDVSITLEQPVKTSIRNILKGTIYKIETRPDRLDIAITVGEQIIWATISSWAFSELQLTVGQLVYLQIKSISI</sequence>
<protein>
    <submittedName>
        <fullName evidence="12">Molybdate transport system ATP-binding protein</fullName>
    </submittedName>
</protein>
<dbReference type="GO" id="GO:0016887">
    <property type="term" value="F:ATP hydrolysis activity"/>
    <property type="evidence" value="ECO:0007669"/>
    <property type="project" value="InterPro"/>
</dbReference>
<dbReference type="Gene3D" id="2.40.50.100">
    <property type="match status" value="1"/>
</dbReference>
<reference evidence="12 13" key="1">
    <citation type="submission" date="2018-11" db="EMBL/GenBank/DDBJ databases">
        <title>Genomic Encyclopedia of Type Strains, Phase IV (KMG-IV): sequencing the most valuable type-strain genomes for metagenomic binning, comparative biology and taxonomic classification.</title>
        <authorList>
            <person name="Goeker M."/>
        </authorList>
    </citation>
    <scope>NUCLEOTIDE SEQUENCE [LARGE SCALE GENOMIC DNA]</scope>
    <source>
        <strain evidence="12 13">DSM 27238</strain>
    </source>
</reference>
<dbReference type="NCBIfam" id="NF008355">
    <property type="entry name" value="PRK11144.1"/>
    <property type="match status" value="1"/>
</dbReference>
<dbReference type="Gene3D" id="3.40.50.300">
    <property type="entry name" value="P-loop containing nucleotide triphosphate hydrolases"/>
    <property type="match status" value="1"/>
</dbReference>
<dbReference type="SUPFAM" id="SSF52540">
    <property type="entry name" value="P-loop containing nucleoside triphosphate hydrolases"/>
    <property type="match status" value="1"/>
</dbReference>
<evidence type="ECO:0000256" key="2">
    <source>
        <dbReference type="ARBA" id="ARBA00022475"/>
    </source>
</evidence>
<keyword evidence="8" id="KW-0472">Membrane</keyword>
<dbReference type="InterPro" id="IPR017871">
    <property type="entry name" value="ABC_transporter-like_CS"/>
</dbReference>
<dbReference type="RefSeq" id="WP_124210777.1">
    <property type="nucleotide sequence ID" value="NZ_CP016615.1"/>
</dbReference>
<dbReference type="GO" id="GO:0005524">
    <property type="term" value="F:ATP binding"/>
    <property type="evidence" value="ECO:0007669"/>
    <property type="project" value="UniProtKB-KW"/>
</dbReference>
<dbReference type="PROSITE" id="PS51866">
    <property type="entry name" value="MOP"/>
    <property type="match status" value="1"/>
</dbReference>
<evidence type="ECO:0000313" key="13">
    <source>
        <dbReference type="Proteomes" id="UP000281691"/>
    </source>
</evidence>
<feature type="domain" description="Mop" evidence="11">
    <location>
        <begin position="289"/>
        <end position="350"/>
    </location>
</feature>
<proteinExistence type="predicted"/>
<dbReference type="InterPro" id="IPR003593">
    <property type="entry name" value="AAA+_ATPase"/>
</dbReference>
<keyword evidence="13" id="KW-1185">Reference proteome</keyword>
<dbReference type="Proteomes" id="UP000281691">
    <property type="component" value="Unassembled WGS sequence"/>
</dbReference>
<evidence type="ECO:0000256" key="4">
    <source>
        <dbReference type="ARBA" id="ARBA00022519"/>
    </source>
</evidence>
<dbReference type="SUPFAM" id="SSF50331">
    <property type="entry name" value="MOP-like"/>
    <property type="match status" value="1"/>
</dbReference>
<dbReference type="EMBL" id="RKQP01000001">
    <property type="protein sequence ID" value="RPE86231.1"/>
    <property type="molecule type" value="Genomic_DNA"/>
</dbReference>
<dbReference type="PANTHER" id="PTHR43514:SF4">
    <property type="entry name" value="ABC TRANSPORTER I FAMILY MEMBER 10"/>
    <property type="match status" value="1"/>
</dbReference>
<dbReference type="GO" id="GO:0140359">
    <property type="term" value="F:ABC-type transporter activity"/>
    <property type="evidence" value="ECO:0007669"/>
    <property type="project" value="InterPro"/>
</dbReference>
<keyword evidence="7" id="KW-1278">Translocase</keyword>
<keyword evidence="3 9" id="KW-0500">Molybdenum</keyword>
<keyword evidence="2" id="KW-1003">Cell membrane</keyword>
<name>A0A3N4W4X5_9PAST</name>
<gene>
    <name evidence="12" type="ORF">EDC46_0625</name>
</gene>
<dbReference type="PROSITE" id="PS00211">
    <property type="entry name" value="ABC_TRANSPORTER_1"/>
    <property type="match status" value="1"/>
</dbReference>
<evidence type="ECO:0000256" key="5">
    <source>
        <dbReference type="ARBA" id="ARBA00022741"/>
    </source>
</evidence>
<dbReference type="InterPro" id="IPR003439">
    <property type="entry name" value="ABC_transporter-like_ATP-bd"/>
</dbReference>
<dbReference type="PANTHER" id="PTHR43514">
    <property type="entry name" value="ABC TRANSPORTER I FAMILY MEMBER 10"/>
    <property type="match status" value="1"/>
</dbReference>
<dbReference type="PROSITE" id="PS50893">
    <property type="entry name" value="ABC_TRANSPORTER_2"/>
    <property type="match status" value="1"/>
</dbReference>
<evidence type="ECO:0000256" key="3">
    <source>
        <dbReference type="ARBA" id="ARBA00022505"/>
    </source>
</evidence>
<dbReference type="OrthoDB" id="9802264at2"/>
<evidence type="ECO:0000259" key="11">
    <source>
        <dbReference type="PROSITE" id="PS51866"/>
    </source>
</evidence>
<dbReference type="InterPro" id="IPR027417">
    <property type="entry name" value="P-loop_NTPase"/>
</dbReference>
<evidence type="ECO:0000256" key="9">
    <source>
        <dbReference type="PROSITE-ProRule" id="PRU01213"/>
    </source>
</evidence>
<dbReference type="GO" id="GO:0015098">
    <property type="term" value="F:molybdate ion transmembrane transporter activity"/>
    <property type="evidence" value="ECO:0007669"/>
    <property type="project" value="InterPro"/>
</dbReference>
<accession>A0A3N4W4X5</accession>
<evidence type="ECO:0000256" key="6">
    <source>
        <dbReference type="ARBA" id="ARBA00022840"/>
    </source>
</evidence>
<dbReference type="InterPro" id="IPR004606">
    <property type="entry name" value="Mop_domain"/>
</dbReference>